<evidence type="ECO:0000313" key="3">
    <source>
        <dbReference type="EMBL" id="EFO91005.1"/>
    </source>
</evidence>
<dbReference type="eggNOG" id="ENOG502TG7U">
    <property type="taxonomic scope" value="Eukaryota"/>
</dbReference>
<keyword evidence="2" id="KW-0812">Transmembrane</keyword>
<evidence type="ECO:0000256" key="1">
    <source>
        <dbReference type="SAM" id="MobiDB-lite"/>
    </source>
</evidence>
<name>E3NSW8_CAERE</name>
<dbReference type="AlphaFoldDB" id="E3NSW8"/>
<keyword evidence="2" id="KW-1133">Transmembrane helix</keyword>
<evidence type="ECO:0000313" key="4">
    <source>
        <dbReference type="Proteomes" id="UP000008281"/>
    </source>
</evidence>
<dbReference type="OrthoDB" id="5793481at2759"/>
<protein>
    <submittedName>
        <fullName evidence="3">Uncharacterized protein</fullName>
    </submittedName>
</protein>
<accession>E3NSW8</accession>
<feature type="transmembrane region" description="Helical" evidence="2">
    <location>
        <begin position="190"/>
        <end position="211"/>
    </location>
</feature>
<keyword evidence="2" id="KW-0472">Membrane</keyword>
<keyword evidence="4" id="KW-1185">Reference proteome</keyword>
<sequence length="376" mass="42485">MNVEEYFPEGLSVIHPDESQGEGRTPNRGSHKLPAAVHCHICYKNFSGPINNVDYIKPCDCQLMFVHVDCATRNRKKFGEAKCSNCGQGNTIPRSTKMLQSKKTDRISSCCSDNAPPCTACHDKNYQYKPFQEKLQVQLGYKISPCFCRRVFHYGCLRPFIEERPLCSKCSVVYSGFEPATPMQFFRNKWAWFIVYISILSIFTTLFVLAVKNSLVFTKQSSNKDDINKEISKFHLTCKSKFLMSYVSVLTILSVFFFVVIASTMLSVIKYSISTGIPKFKITHGKVTLKPYKNGSQLKSPDDDLSPSSEKDFEEIPLNDLRTESAGDVEEPIENARGNDNDDITLGQHMFGVYATHHSSSTPIDKPSLEFVFNSV</sequence>
<feature type="region of interest" description="Disordered" evidence="1">
    <location>
        <begin position="1"/>
        <end position="29"/>
    </location>
</feature>
<feature type="region of interest" description="Disordered" evidence="1">
    <location>
        <begin position="293"/>
        <end position="313"/>
    </location>
</feature>
<dbReference type="EMBL" id="DS270061">
    <property type="protein sequence ID" value="EFO91005.1"/>
    <property type="molecule type" value="Genomic_DNA"/>
</dbReference>
<proteinExistence type="predicted"/>
<gene>
    <name evidence="3" type="ORF">CRE_13839</name>
</gene>
<dbReference type="FunCoup" id="E3NSW8">
    <property type="interactions" value="1765"/>
</dbReference>
<dbReference type="InParanoid" id="E3NSW8"/>
<dbReference type="Proteomes" id="UP000008281">
    <property type="component" value="Unassembled WGS sequence"/>
</dbReference>
<dbReference type="InterPro" id="IPR013083">
    <property type="entry name" value="Znf_RING/FYVE/PHD"/>
</dbReference>
<dbReference type="Gene3D" id="3.30.40.10">
    <property type="entry name" value="Zinc/RING finger domain, C3HC4 (zinc finger)"/>
    <property type="match status" value="1"/>
</dbReference>
<feature type="transmembrane region" description="Helical" evidence="2">
    <location>
        <begin position="243"/>
        <end position="269"/>
    </location>
</feature>
<organism evidence="4">
    <name type="scientific">Caenorhabditis remanei</name>
    <name type="common">Caenorhabditis vulgaris</name>
    <dbReference type="NCBI Taxonomy" id="31234"/>
    <lineage>
        <taxon>Eukaryota</taxon>
        <taxon>Metazoa</taxon>
        <taxon>Ecdysozoa</taxon>
        <taxon>Nematoda</taxon>
        <taxon>Chromadorea</taxon>
        <taxon>Rhabditida</taxon>
        <taxon>Rhabditina</taxon>
        <taxon>Rhabditomorpha</taxon>
        <taxon>Rhabditoidea</taxon>
        <taxon>Rhabditidae</taxon>
        <taxon>Peloderinae</taxon>
        <taxon>Caenorhabditis</taxon>
    </lineage>
</organism>
<reference evidence="3" key="1">
    <citation type="submission" date="2007-07" db="EMBL/GenBank/DDBJ databases">
        <title>PCAP assembly of the Caenorhabditis remanei genome.</title>
        <authorList>
            <consortium name="The Caenorhabditis remanei Sequencing Consortium"/>
            <person name="Wilson R.K."/>
        </authorList>
    </citation>
    <scope>NUCLEOTIDE SEQUENCE [LARGE SCALE GENOMIC DNA]</scope>
    <source>
        <strain evidence="3">PB4641</strain>
    </source>
</reference>
<dbReference type="HOGENOM" id="CLU_792820_0_0_1"/>
<evidence type="ECO:0000256" key="2">
    <source>
        <dbReference type="SAM" id="Phobius"/>
    </source>
</evidence>